<dbReference type="Pfam" id="PF13715">
    <property type="entry name" value="CarbopepD_reg_2"/>
    <property type="match status" value="1"/>
</dbReference>
<keyword evidence="1" id="KW-0732">Signal</keyword>
<reference evidence="3" key="1">
    <citation type="journal article" date="2019" name="Int. J. Syst. Evol. Microbiol.">
        <title>The Global Catalogue of Microorganisms (GCM) 10K type strain sequencing project: providing services to taxonomists for standard genome sequencing and annotation.</title>
        <authorList>
            <consortium name="The Broad Institute Genomics Platform"/>
            <consortium name="The Broad Institute Genome Sequencing Center for Infectious Disease"/>
            <person name="Wu L."/>
            <person name="Ma J."/>
        </authorList>
    </citation>
    <scope>NUCLEOTIDE SEQUENCE [LARGE SCALE GENOMIC DNA]</scope>
    <source>
        <strain evidence="3">CGMCC 1.14966</strain>
    </source>
</reference>
<dbReference type="InterPro" id="IPR008969">
    <property type="entry name" value="CarboxyPept-like_regulatory"/>
</dbReference>
<name>A0ABQ2A4H8_9BACT</name>
<evidence type="ECO:0000256" key="1">
    <source>
        <dbReference type="SAM" id="SignalP"/>
    </source>
</evidence>
<comment type="caution">
    <text evidence="2">The sequence shown here is derived from an EMBL/GenBank/DDBJ whole genome shotgun (WGS) entry which is preliminary data.</text>
</comment>
<dbReference type="SUPFAM" id="SSF49464">
    <property type="entry name" value="Carboxypeptidase regulatory domain-like"/>
    <property type="match status" value="1"/>
</dbReference>
<protein>
    <recommendedName>
        <fullName evidence="4">Carboxypeptidase-like regulatory domain-containing protein</fullName>
    </recommendedName>
</protein>
<dbReference type="RefSeq" id="WP_188561542.1">
    <property type="nucleotide sequence ID" value="NZ_BMGY01000011.1"/>
</dbReference>
<gene>
    <name evidence="2" type="ORF">GCM10011495_16090</name>
</gene>
<keyword evidence="3" id="KW-1185">Reference proteome</keyword>
<evidence type="ECO:0008006" key="4">
    <source>
        <dbReference type="Google" id="ProtNLM"/>
    </source>
</evidence>
<dbReference type="Gene3D" id="2.60.40.1120">
    <property type="entry name" value="Carboxypeptidase-like, regulatory domain"/>
    <property type="match status" value="1"/>
</dbReference>
<evidence type="ECO:0000313" key="3">
    <source>
        <dbReference type="Proteomes" id="UP000637774"/>
    </source>
</evidence>
<feature type="chain" id="PRO_5047320902" description="Carboxypeptidase-like regulatory domain-containing protein" evidence="1">
    <location>
        <begin position="20"/>
        <end position="306"/>
    </location>
</feature>
<accession>A0ABQ2A4H8</accession>
<organism evidence="2 3">
    <name type="scientific">Hymenobacter frigidus</name>
    <dbReference type="NCBI Taxonomy" id="1524095"/>
    <lineage>
        <taxon>Bacteria</taxon>
        <taxon>Pseudomonadati</taxon>
        <taxon>Bacteroidota</taxon>
        <taxon>Cytophagia</taxon>
        <taxon>Cytophagales</taxon>
        <taxon>Hymenobacteraceae</taxon>
        <taxon>Hymenobacter</taxon>
    </lineage>
</organism>
<dbReference type="EMBL" id="BMGY01000011">
    <property type="protein sequence ID" value="GGH84357.1"/>
    <property type="molecule type" value="Genomic_DNA"/>
</dbReference>
<proteinExistence type="predicted"/>
<feature type="signal peptide" evidence="1">
    <location>
        <begin position="1"/>
        <end position="19"/>
    </location>
</feature>
<evidence type="ECO:0000313" key="2">
    <source>
        <dbReference type="EMBL" id="GGH84357.1"/>
    </source>
</evidence>
<sequence length="306" mass="33847">MHRFLLLCCFLVFVLPAHAQQTTVSGRVLELKSDLGIPGVTILQTGTINGISSDHDGYFTLAVPDTPDSIALTFSSIGYVTQRRRVAPSSNSTTRLALDSRLIECGISTSPRAEIGLASGVRYAPFGGTLKLYGNRLVRLPLTATASYQTNFGRNHVLTASLELPALWQRRFTISEALHYEQLQAVPVNVRFSSYKMMVSIGSFRTIGSLPYLVFLLGGGYAQHQSLALPDAVSTAGFGYSFGLQTYYYIQPFLLAGAVQATRWTGYWQWQARLTHPFGRDFQAGVAFNQLERYSELSVLLSRTFY</sequence>
<dbReference type="Proteomes" id="UP000637774">
    <property type="component" value="Unassembled WGS sequence"/>
</dbReference>